<dbReference type="Pfam" id="PF04005">
    <property type="entry name" value="Hus1"/>
    <property type="match status" value="1"/>
</dbReference>
<dbReference type="InterPro" id="IPR016580">
    <property type="entry name" value="HUS1"/>
</dbReference>
<gene>
    <name evidence="5" type="ORF">PHYEVI_LOCUS5772</name>
</gene>
<sequence>MKFRGLMTDSTAMREFMNITLSLSKFSKECVMRITNRRVYFIISAEKDAGPRRPLAWCELPVSFYFKEYKLVGVNEEYNEIYLEFSTVLLARSLAILKQNVKSCIIKLTNKQSPCLTLEMELDAEEISSQIVHDVPVEVISRKYWSNYEEPRFDDFHVTIQMPSLKSLRPIVERLKNLSNYLTVTANKNGRLTLQIKTTDVNLSVHFTDLSIQSFAGQLVTSDDDIEDSSNSQISSTIDIKKFLLFLAGLQINNTRVLCSIVHNKMVKLFIEQQGSLSIQVFLTETDYKK</sequence>
<evidence type="ECO:0000313" key="6">
    <source>
        <dbReference type="Proteomes" id="UP001153712"/>
    </source>
</evidence>
<dbReference type="Proteomes" id="UP001153712">
    <property type="component" value="Chromosome 2"/>
</dbReference>
<dbReference type="Gene3D" id="3.70.10.10">
    <property type="match status" value="1"/>
</dbReference>
<comment type="similarity">
    <text evidence="2 4">Belongs to the HUS1 family.</text>
</comment>
<dbReference type="PIRSF" id="PIRSF011312">
    <property type="entry name" value="Cell_cycle_HUS1"/>
    <property type="match status" value="1"/>
</dbReference>
<evidence type="ECO:0000256" key="4">
    <source>
        <dbReference type="PIRNR" id="PIRNR011312"/>
    </source>
</evidence>
<protein>
    <recommendedName>
        <fullName evidence="4">Checkpoint protein</fullName>
    </recommendedName>
</protein>
<dbReference type="PANTHER" id="PTHR12900">
    <property type="entry name" value="MITOTIC AND DNA DAMAGE CHECKPOINT PROTEIN HUS1"/>
    <property type="match status" value="1"/>
</dbReference>
<dbReference type="GO" id="GO:0033314">
    <property type="term" value="P:mitotic DNA replication checkpoint signaling"/>
    <property type="evidence" value="ECO:0007669"/>
    <property type="project" value="TreeGrafter"/>
</dbReference>
<name>A0A9N9XRQ3_PHYSR</name>
<evidence type="ECO:0000256" key="2">
    <source>
        <dbReference type="ARBA" id="ARBA00005563"/>
    </source>
</evidence>
<dbReference type="GO" id="GO:0006289">
    <property type="term" value="P:nucleotide-excision repair"/>
    <property type="evidence" value="ECO:0007669"/>
    <property type="project" value="TreeGrafter"/>
</dbReference>
<proteinExistence type="inferred from homology"/>
<dbReference type="EMBL" id="OU900095">
    <property type="protein sequence ID" value="CAG9859398.1"/>
    <property type="molecule type" value="Genomic_DNA"/>
</dbReference>
<dbReference type="GO" id="GO:0000724">
    <property type="term" value="P:double-strand break repair via homologous recombination"/>
    <property type="evidence" value="ECO:0007669"/>
    <property type="project" value="TreeGrafter"/>
</dbReference>
<dbReference type="GO" id="GO:0031573">
    <property type="term" value="P:mitotic intra-S DNA damage checkpoint signaling"/>
    <property type="evidence" value="ECO:0007669"/>
    <property type="project" value="TreeGrafter"/>
</dbReference>
<evidence type="ECO:0000256" key="3">
    <source>
        <dbReference type="ARBA" id="ARBA00023242"/>
    </source>
</evidence>
<dbReference type="GO" id="GO:0030896">
    <property type="term" value="C:checkpoint clamp complex"/>
    <property type="evidence" value="ECO:0007669"/>
    <property type="project" value="InterPro"/>
</dbReference>
<dbReference type="AlphaFoldDB" id="A0A9N9XRQ3"/>
<accession>A0A9N9XRQ3</accession>
<dbReference type="OrthoDB" id="10063861at2759"/>
<organism evidence="5 6">
    <name type="scientific">Phyllotreta striolata</name>
    <name type="common">Striped flea beetle</name>
    <name type="synonym">Crioceris striolata</name>
    <dbReference type="NCBI Taxonomy" id="444603"/>
    <lineage>
        <taxon>Eukaryota</taxon>
        <taxon>Metazoa</taxon>
        <taxon>Ecdysozoa</taxon>
        <taxon>Arthropoda</taxon>
        <taxon>Hexapoda</taxon>
        <taxon>Insecta</taxon>
        <taxon>Pterygota</taxon>
        <taxon>Neoptera</taxon>
        <taxon>Endopterygota</taxon>
        <taxon>Coleoptera</taxon>
        <taxon>Polyphaga</taxon>
        <taxon>Cucujiformia</taxon>
        <taxon>Chrysomeloidea</taxon>
        <taxon>Chrysomelidae</taxon>
        <taxon>Galerucinae</taxon>
        <taxon>Alticini</taxon>
        <taxon>Phyllotreta</taxon>
    </lineage>
</organism>
<dbReference type="GO" id="GO:0035861">
    <property type="term" value="C:site of double-strand break"/>
    <property type="evidence" value="ECO:0007669"/>
    <property type="project" value="TreeGrafter"/>
</dbReference>
<keyword evidence="3" id="KW-0539">Nucleus</keyword>
<comment type="subcellular location">
    <subcellularLocation>
        <location evidence="1">Nucleus</location>
    </subcellularLocation>
</comment>
<evidence type="ECO:0000313" key="5">
    <source>
        <dbReference type="EMBL" id="CAG9859398.1"/>
    </source>
</evidence>
<dbReference type="GO" id="GO:0044778">
    <property type="term" value="P:meiotic DNA integrity checkpoint signaling"/>
    <property type="evidence" value="ECO:0007669"/>
    <property type="project" value="TreeGrafter"/>
</dbReference>
<evidence type="ECO:0000256" key="1">
    <source>
        <dbReference type="ARBA" id="ARBA00004123"/>
    </source>
</evidence>
<reference evidence="5" key="1">
    <citation type="submission" date="2022-01" db="EMBL/GenBank/DDBJ databases">
        <authorList>
            <person name="King R."/>
        </authorList>
    </citation>
    <scope>NUCLEOTIDE SEQUENCE</scope>
</reference>
<keyword evidence="6" id="KW-1185">Reference proteome</keyword>
<dbReference type="GO" id="GO:0005730">
    <property type="term" value="C:nucleolus"/>
    <property type="evidence" value="ECO:0007669"/>
    <property type="project" value="InterPro"/>
</dbReference>
<dbReference type="PANTHER" id="PTHR12900:SF0">
    <property type="entry name" value="CHECKPOINT PROTEIN"/>
    <property type="match status" value="1"/>
</dbReference>
<dbReference type="GO" id="GO:0000723">
    <property type="term" value="P:telomere maintenance"/>
    <property type="evidence" value="ECO:0007669"/>
    <property type="project" value="TreeGrafter"/>
</dbReference>
<dbReference type="InterPro" id="IPR007150">
    <property type="entry name" value="HUS1/Mec3"/>
</dbReference>